<organism evidence="3 4">
    <name type="scientific">Streptomyces virginiae</name>
    <name type="common">Streptomyces cinnamonensis</name>
    <dbReference type="NCBI Taxonomy" id="1961"/>
    <lineage>
        <taxon>Bacteria</taxon>
        <taxon>Bacillati</taxon>
        <taxon>Actinomycetota</taxon>
        <taxon>Actinomycetes</taxon>
        <taxon>Kitasatosporales</taxon>
        <taxon>Streptomycetaceae</taxon>
        <taxon>Streptomyces</taxon>
    </lineage>
</organism>
<name>A0ABZ1TMR1_STRVG</name>
<sequence length="156" mass="16197">MGLTTMDNGLRAAAEQARHHHPVKATTIGEPARHVSTRAGAATTTARVEWEFPAGSHHASALPVLAGTPVGHTVTLWVDDTGAVTSAPRTGAEAASDAVAAGAGSAGLITLAGAGVVLLRLRRLEARNLAEWEHGWERVEPGWSGRPRHGREAGDD</sequence>
<dbReference type="PANTHER" id="PTHR42305:SF1">
    <property type="entry name" value="MEMBRANE PROTEIN RV1733C-RELATED"/>
    <property type="match status" value="1"/>
</dbReference>
<keyword evidence="2" id="KW-1133">Transmembrane helix</keyword>
<keyword evidence="2" id="KW-0812">Transmembrane</keyword>
<proteinExistence type="predicted"/>
<gene>
    <name evidence="3" type="ORF">OG517_37585</name>
</gene>
<feature type="region of interest" description="Disordered" evidence="1">
    <location>
        <begin position="1"/>
        <end position="22"/>
    </location>
</feature>
<dbReference type="Proteomes" id="UP001432039">
    <property type="component" value="Chromosome"/>
</dbReference>
<reference evidence="3" key="1">
    <citation type="submission" date="2022-10" db="EMBL/GenBank/DDBJ databases">
        <title>The complete genomes of actinobacterial strains from the NBC collection.</title>
        <authorList>
            <person name="Joergensen T.S."/>
            <person name="Alvarez Arevalo M."/>
            <person name="Sterndorff E.B."/>
            <person name="Faurdal D."/>
            <person name="Vuksanovic O."/>
            <person name="Mourched A.-S."/>
            <person name="Charusanti P."/>
            <person name="Shaw S."/>
            <person name="Blin K."/>
            <person name="Weber T."/>
        </authorList>
    </citation>
    <scope>NUCLEOTIDE SEQUENCE</scope>
    <source>
        <strain evidence="3">NBC_00248</strain>
    </source>
</reference>
<dbReference type="InterPro" id="IPR039708">
    <property type="entry name" value="MT1774/Rv1733c-like"/>
</dbReference>
<feature type="transmembrane region" description="Helical" evidence="2">
    <location>
        <begin position="98"/>
        <end position="119"/>
    </location>
</feature>
<keyword evidence="4" id="KW-1185">Reference proteome</keyword>
<protein>
    <submittedName>
        <fullName evidence="3">Uncharacterized protein</fullName>
    </submittedName>
</protein>
<evidence type="ECO:0000313" key="4">
    <source>
        <dbReference type="Proteomes" id="UP001432039"/>
    </source>
</evidence>
<dbReference type="PANTHER" id="PTHR42305">
    <property type="entry name" value="MEMBRANE PROTEIN RV1733C-RELATED"/>
    <property type="match status" value="1"/>
</dbReference>
<evidence type="ECO:0000256" key="1">
    <source>
        <dbReference type="SAM" id="MobiDB-lite"/>
    </source>
</evidence>
<dbReference type="EMBL" id="CP108090">
    <property type="protein sequence ID" value="WUQ16681.1"/>
    <property type="molecule type" value="Genomic_DNA"/>
</dbReference>
<keyword evidence="2" id="KW-0472">Membrane</keyword>
<accession>A0ABZ1TMR1</accession>
<evidence type="ECO:0000313" key="3">
    <source>
        <dbReference type="EMBL" id="WUQ16681.1"/>
    </source>
</evidence>
<evidence type="ECO:0000256" key="2">
    <source>
        <dbReference type="SAM" id="Phobius"/>
    </source>
</evidence>
<dbReference type="RefSeq" id="WP_328964938.1">
    <property type="nucleotide sequence ID" value="NZ_CP108090.1"/>
</dbReference>